<keyword evidence="2" id="KW-1185">Reference proteome</keyword>
<proteinExistence type="predicted"/>
<name>T1IRK7_STRMM</name>
<dbReference type="EnsemblMetazoa" id="SMAR003703-RA">
    <property type="protein sequence ID" value="SMAR003703-PA"/>
    <property type="gene ID" value="SMAR003703"/>
</dbReference>
<evidence type="ECO:0000313" key="1">
    <source>
        <dbReference type="EnsemblMetazoa" id="SMAR003703-PA"/>
    </source>
</evidence>
<dbReference type="EMBL" id="JH431370">
    <property type="status" value="NOT_ANNOTATED_CDS"/>
    <property type="molecule type" value="Genomic_DNA"/>
</dbReference>
<reference evidence="1" key="2">
    <citation type="submission" date="2015-02" db="UniProtKB">
        <authorList>
            <consortium name="EnsemblMetazoa"/>
        </authorList>
    </citation>
    <scope>IDENTIFICATION</scope>
</reference>
<reference evidence="2" key="1">
    <citation type="submission" date="2011-05" db="EMBL/GenBank/DDBJ databases">
        <authorList>
            <person name="Richards S.R."/>
            <person name="Qu J."/>
            <person name="Jiang H."/>
            <person name="Jhangiani S.N."/>
            <person name="Agravi P."/>
            <person name="Goodspeed R."/>
            <person name="Gross S."/>
            <person name="Mandapat C."/>
            <person name="Jackson L."/>
            <person name="Mathew T."/>
            <person name="Pu L."/>
            <person name="Thornton R."/>
            <person name="Saada N."/>
            <person name="Wilczek-Boney K.B."/>
            <person name="Lee S."/>
            <person name="Kovar C."/>
            <person name="Wu Y."/>
            <person name="Scherer S.E."/>
            <person name="Worley K.C."/>
            <person name="Muzny D.M."/>
            <person name="Gibbs R."/>
        </authorList>
    </citation>
    <scope>NUCLEOTIDE SEQUENCE</scope>
    <source>
        <strain evidence="2">Brora</strain>
    </source>
</reference>
<dbReference type="AlphaFoldDB" id="T1IRK7"/>
<dbReference type="HOGENOM" id="CLU_2761009_0_0_1"/>
<dbReference type="Proteomes" id="UP000014500">
    <property type="component" value="Unassembled WGS sequence"/>
</dbReference>
<protein>
    <submittedName>
        <fullName evidence="1">Uncharacterized protein</fullName>
    </submittedName>
</protein>
<evidence type="ECO:0000313" key="2">
    <source>
        <dbReference type="Proteomes" id="UP000014500"/>
    </source>
</evidence>
<organism evidence="1 2">
    <name type="scientific">Strigamia maritima</name>
    <name type="common">European centipede</name>
    <name type="synonym">Geophilus maritimus</name>
    <dbReference type="NCBI Taxonomy" id="126957"/>
    <lineage>
        <taxon>Eukaryota</taxon>
        <taxon>Metazoa</taxon>
        <taxon>Ecdysozoa</taxon>
        <taxon>Arthropoda</taxon>
        <taxon>Myriapoda</taxon>
        <taxon>Chilopoda</taxon>
        <taxon>Pleurostigmophora</taxon>
        <taxon>Geophilomorpha</taxon>
        <taxon>Linotaeniidae</taxon>
        <taxon>Strigamia</taxon>
    </lineage>
</organism>
<sequence length="70" mass="8133">MKQAELNRDLNDLKRGLAIKEDLASQLKMKIETEFGSVKWQRMKSNPMLELQATERKGNGIVVSARFRRK</sequence>
<accession>T1IRK7</accession>